<comment type="caution">
    <text evidence="2">The sequence shown here is derived from an EMBL/GenBank/DDBJ whole genome shotgun (WGS) entry which is preliminary data.</text>
</comment>
<gene>
    <name evidence="2" type="ORF">EZS28_010395</name>
</gene>
<reference evidence="2 3" key="1">
    <citation type="submission" date="2019-03" db="EMBL/GenBank/DDBJ databases">
        <title>Single cell metagenomics reveals metabolic interactions within the superorganism composed of flagellate Streblomastix strix and complex community of Bacteroidetes bacteria on its surface.</title>
        <authorList>
            <person name="Treitli S.C."/>
            <person name="Kolisko M."/>
            <person name="Husnik F."/>
            <person name="Keeling P."/>
            <person name="Hampl V."/>
        </authorList>
    </citation>
    <scope>NUCLEOTIDE SEQUENCE [LARGE SCALE GENOMIC DNA]</scope>
    <source>
        <strain evidence="2">ST1C</strain>
    </source>
</reference>
<dbReference type="EMBL" id="SNRW01002051">
    <property type="protein sequence ID" value="KAA6394081.1"/>
    <property type="molecule type" value="Genomic_DNA"/>
</dbReference>
<accession>A0A5J4WGK9</accession>
<evidence type="ECO:0000256" key="1">
    <source>
        <dbReference type="SAM" id="MobiDB-lite"/>
    </source>
</evidence>
<name>A0A5J4WGK9_9EUKA</name>
<feature type="compositionally biased region" description="Basic and acidic residues" evidence="1">
    <location>
        <begin position="57"/>
        <end position="95"/>
    </location>
</feature>
<protein>
    <submittedName>
        <fullName evidence="2">Uncharacterized protein</fullName>
    </submittedName>
</protein>
<feature type="region of interest" description="Disordered" evidence="1">
    <location>
        <begin position="42"/>
        <end position="154"/>
    </location>
</feature>
<dbReference type="Proteomes" id="UP000324800">
    <property type="component" value="Unassembled WGS sequence"/>
</dbReference>
<organism evidence="2 3">
    <name type="scientific">Streblomastix strix</name>
    <dbReference type="NCBI Taxonomy" id="222440"/>
    <lineage>
        <taxon>Eukaryota</taxon>
        <taxon>Metamonada</taxon>
        <taxon>Preaxostyla</taxon>
        <taxon>Oxymonadida</taxon>
        <taxon>Streblomastigidae</taxon>
        <taxon>Streblomastix</taxon>
    </lineage>
</organism>
<evidence type="ECO:0000313" key="3">
    <source>
        <dbReference type="Proteomes" id="UP000324800"/>
    </source>
</evidence>
<dbReference type="AlphaFoldDB" id="A0A5J4WGK9"/>
<feature type="compositionally biased region" description="Basic and acidic residues" evidence="1">
    <location>
        <begin position="142"/>
        <end position="152"/>
    </location>
</feature>
<evidence type="ECO:0000313" key="2">
    <source>
        <dbReference type="EMBL" id="KAA6394081.1"/>
    </source>
</evidence>
<sequence length="165" mass="19291">MTLLSEEVNRENVQDQGIMKDLETTKVQEKLEWMYIGAEMDLKPETNQEAEAEERIEEGKLQQDIDQIKFEQDSLTKRTHMQKDAPENHSDRDSTWTEDEVPLHQIATSQPKQPVQQTQRVQQIQVQPKQQAPVQIPRQSRRKDASPNKDNIDEQEILQEMLAAF</sequence>
<proteinExistence type="predicted"/>
<feature type="compositionally biased region" description="Low complexity" evidence="1">
    <location>
        <begin position="110"/>
        <end position="137"/>
    </location>
</feature>